<dbReference type="CDD" id="cd02227">
    <property type="entry name" value="cupin_TM1112-like"/>
    <property type="match status" value="1"/>
</dbReference>
<dbReference type="Proteomes" id="UP000537260">
    <property type="component" value="Unassembled WGS sequence"/>
</dbReference>
<dbReference type="EMBL" id="JACCFM010000001">
    <property type="protein sequence ID" value="NYJ20509.1"/>
    <property type="molecule type" value="Genomic_DNA"/>
</dbReference>
<dbReference type="SUPFAM" id="SSF51182">
    <property type="entry name" value="RmlC-like cupins"/>
    <property type="match status" value="1"/>
</dbReference>
<proteinExistence type="predicted"/>
<evidence type="ECO:0000313" key="3">
    <source>
        <dbReference type="Proteomes" id="UP000537260"/>
    </source>
</evidence>
<feature type="domain" description="(S)-ureidoglycine aminohydrolase cupin" evidence="1">
    <location>
        <begin position="54"/>
        <end position="127"/>
    </location>
</feature>
<sequence>MTELTDATTLTVSLSPVPLVLLADAVTTTLGEARPKPTATTPGQRESSVVAWTSPDGVTETGVWEASPGSFTATRDGYHEICQILSGRATIESDGGQTTEVSAGDLFVMPTGWSGTWHVAETLRKTYVTVTVV</sequence>
<dbReference type="PANTHER" id="PTHR40943:SF1">
    <property type="entry name" value="CYTOPLASMIC PROTEIN"/>
    <property type="match status" value="1"/>
</dbReference>
<evidence type="ECO:0000313" key="2">
    <source>
        <dbReference type="EMBL" id="NYJ20509.1"/>
    </source>
</evidence>
<dbReference type="Gene3D" id="2.60.120.10">
    <property type="entry name" value="Jelly Rolls"/>
    <property type="match status" value="1"/>
</dbReference>
<keyword evidence="3" id="KW-1185">Reference proteome</keyword>
<comment type="caution">
    <text evidence="2">The sequence shown here is derived from an EMBL/GenBank/DDBJ whole genome shotgun (WGS) entry which is preliminary data.</text>
</comment>
<dbReference type="RefSeq" id="WP_179579114.1">
    <property type="nucleotide sequence ID" value="NZ_JACCFM010000001.1"/>
</dbReference>
<dbReference type="Pfam" id="PF05899">
    <property type="entry name" value="Cupin_3"/>
    <property type="match status" value="1"/>
</dbReference>
<dbReference type="InterPro" id="IPR014710">
    <property type="entry name" value="RmlC-like_jellyroll"/>
</dbReference>
<protein>
    <recommendedName>
        <fullName evidence="1">(S)-ureidoglycine aminohydrolase cupin domain-containing protein</fullName>
    </recommendedName>
</protein>
<reference evidence="2 3" key="1">
    <citation type="submission" date="2020-07" db="EMBL/GenBank/DDBJ databases">
        <title>Sequencing the genomes of 1000 actinobacteria strains.</title>
        <authorList>
            <person name="Klenk H.-P."/>
        </authorList>
    </citation>
    <scope>NUCLEOTIDE SEQUENCE [LARGE SCALE GENOMIC DNA]</scope>
    <source>
        <strain evidence="2 3">LI1</strain>
    </source>
</reference>
<evidence type="ECO:0000259" key="1">
    <source>
        <dbReference type="Pfam" id="PF05899"/>
    </source>
</evidence>
<dbReference type="InterPro" id="IPR008579">
    <property type="entry name" value="UGlyAH_Cupin_dom"/>
</dbReference>
<dbReference type="AlphaFoldDB" id="A0A7Z0J734"/>
<dbReference type="InterPro" id="IPR011051">
    <property type="entry name" value="RmlC_Cupin_sf"/>
</dbReference>
<organism evidence="2 3">
    <name type="scientific">Glaciibacter psychrotolerans</name>
    <dbReference type="NCBI Taxonomy" id="670054"/>
    <lineage>
        <taxon>Bacteria</taxon>
        <taxon>Bacillati</taxon>
        <taxon>Actinomycetota</taxon>
        <taxon>Actinomycetes</taxon>
        <taxon>Micrococcales</taxon>
        <taxon>Microbacteriaceae</taxon>
        <taxon>Glaciibacter</taxon>
    </lineage>
</organism>
<dbReference type="PANTHER" id="PTHR40943">
    <property type="entry name" value="CYTOPLASMIC PROTEIN-RELATED"/>
    <property type="match status" value="1"/>
</dbReference>
<gene>
    <name evidence="2" type="ORF">HNR05_002300</name>
</gene>
<name>A0A7Z0J734_9MICO</name>
<accession>A0A7Z0J734</accession>